<accession>A0ACC2WX96</accession>
<keyword evidence="2" id="KW-1185">Reference proteome</keyword>
<proteinExistence type="predicted"/>
<sequence length="895" mass="98795">MDSPASDVTTHDQFSSQAASSSSNKQRPYPCAACKKSKVKCDEVRPRCDRCMRREYECIYQAVTDKSNSQNATPKETTRLAEPSAEWGSPSMTPNPVEVSSAVRPHRYRSNSRCPEKQSLPPSAGAHPADRATAVEMSPAQTSLGTTQHMPPPSISGYNAFGNLPSATMSNSSSVNLPPLNPIYLDGSNSYSPIFPHNPNFQFNPPDILPVVQPVSSYASTATGSLALQAPPINPSLPAFGTGQATVDRSLSFSDMGPSDTFNNFQPTGSRNPSSMTLHDRRLHKPSVDISTLFGGSSYTPHASRNESVSSSHILLPDQQQARPNGLATAPPMTDFGYSRQPVSVVPLASDTLPASLSAIVTTDAGSLYGARCGDSLAQQEDGEEILEIQTNDLSAYHKLRSSHSAKEFSEITAVISSDSPHARKQAQQKLFGLARQKWEDGGTDMTREASSKREIGVFSTDDGLVFKRFVGVEELKAYFPSSEQRQQYRHYVNETVEAIVAVRTPKARNPWRQHFVQMALAMPHGLSIAHDAFRLGILSLSSFDMGFKMVGSKADREDNAMLAASIEHRADALKLLRTIVVLKPYQVDNLAADLAIGTAVSLCIRDRLAGEAEWKDPIKLGIDIIKEYGGPEPYLSADINPSRRFLLEQMACQEMISSVLSLDPSKLIQSDSTWMERYLSEEDFTTDHIEIVYGLDRPLLRHITRSLELAEMKRKIETLRTSMGVYPHHEVQASIDIKVSALQAITQAFIAEGEALKNVTLMTPHSTRVSIGNLGFLAFTDLWMFVELLDIPVSSRTVQGKVETVLELTTEALSRGMYTGLLLPMSWAASYAIGTNRDQSMRLLDLLKPHCYIDHDLTIRLIRMCWRLVDKNVIIPYSQWEQFMRQAGCWAPIF</sequence>
<dbReference type="EMBL" id="JASBWU010000014">
    <property type="protein sequence ID" value="KAJ9116395.1"/>
    <property type="molecule type" value="Genomic_DNA"/>
</dbReference>
<gene>
    <name evidence="1" type="ORF">QFC22_004837</name>
</gene>
<protein>
    <submittedName>
        <fullName evidence="1">Uncharacterized protein</fullName>
    </submittedName>
</protein>
<organism evidence="1 2">
    <name type="scientific">Naganishia vaughanmartiniae</name>
    <dbReference type="NCBI Taxonomy" id="1424756"/>
    <lineage>
        <taxon>Eukaryota</taxon>
        <taxon>Fungi</taxon>
        <taxon>Dikarya</taxon>
        <taxon>Basidiomycota</taxon>
        <taxon>Agaricomycotina</taxon>
        <taxon>Tremellomycetes</taxon>
        <taxon>Filobasidiales</taxon>
        <taxon>Filobasidiaceae</taxon>
        <taxon>Naganishia</taxon>
    </lineage>
</organism>
<evidence type="ECO:0000313" key="1">
    <source>
        <dbReference type="EMBL" id="KAJ9116395.1"/>
    </source>
</evidence>
<comment type="caution">
    <text evidence="1">The sequence shown here is derived from an EMBL/GenBank/DDBJ whole genome shotgun (WGS) entry which is preliminary data.</text>
</comment>
<reference evidence="1" key="1">
    <citation type="submission" date="2023-04" db="EMBL/GenBank/DDBJ databases">
        <title>Draft Genome sequencing of Naganishia species isolated from polar environments using Oxford Nanopore Technology.</title>
        <authorList>
            <person name="Leo P."/>
            <person name="Venkateswaran K."/>
        </authorList>
    </citation>
    <scope>NUCLEOTIDE SEQUENCE</scope>
    <source>
        <strain evidence="1">MNA-CCFEE 5425</strain>
    </source>
</reference>
<dbReference type="Proteomes" id="UP001243375">
    <property type="component" value="Unassembled WGS sequence"/>
</dbReference>
<name>A0ACC2WX96_9TREE</name>
<evidence type="ECO:0000313" key="2">
    <source>
        <dbReference type="Proteomes" id="UP001243375"/>
    </source>
</evidence>